<dbReference type="EMBL" id="DF968264">
    <property type="protein sequence ID" value="GAP48558.1"/>
    <property type="molecule type" value="Genomic_DNA"/>
</dbReference>
<gene>
    <name evidence="1" type="ORF">SAZU_3384</name>
</gene>
<evidence type="ECO:0000313" key="1">
    <source>
        <dbReference type="EMBL" id="GAP48558.1"/>
    </source>
</evidence>
<name>A0A0K8PLE7_STRAJ</name>
<reference evidence="1" key="1">
    <citation type="journal article" date="2015" name="Genome Announc.">
        <title>Draft Genome Sequence of Thiostrepton-Producing Streptomyces azureus ATCC 14921.</title>
        <authorList>
            <person name="Sakihara K."/>
            <person name="Maeda J."/>
            <person name="Tashiro K."/>
            <person name="Fujino Y."/>
            <person name="Kuhara S."/>
            <person name="Ohshima T."/>
            <person name="Ogata S."/>
            <person name="Doi K."/>
        </authorList>
    </citation>
    <scope>NUCLEOTIDE SEQUENCE [LARGE SCALE GENOMIC DNA]</scope>
    <source>
        <strain evidence="1">ATCC14921</strain>
    </source>
</reference>
<organism evidence="1 2">
    <name type="scientific">Streptomyces azureus</name>
    <dbReference type="NCBI Taxonomy" id="146537"/>
    <lineage>
        <taxon>Bacteria</taxon>
        <taxon>Bacillati</taxon>
        <taxon>Actinomycetota</taxon>
        <taxon>Actinomycetes</taxon>
        <taxon>Kitasatosporales</taxon>
        <taxon>Streptomycetaceae</taxon>
        <taxon>Streptomyces</taxon>
    </lineage>
</organism>
<evidence type="ECO:0000313" key="2">
    <source>
        <dbReference type="Proteomes" id="UP000053859"/>
    </source>
</evidence>
<dbReference type="Proteomes" id="UP000053859">
    <property type="component" value="Unassembled WGS sequence"/>
</dbReference>
<accession>A0A0K8PLE7</accession>
<protein>
    <submittedName>
        <fullName evidence="1">Uncharacterized protein</fullName>
    </submittedName>
</protein>
<keyword evidence="2" id="KW-1185">Reference proteome</keyword>
<dbReference type="AlphaFoldDB" id="A0A0K8PLE7"/>
<sequence length="93" mass="9763">MVLKLNSSPAVTVVVLTDRGGLDGGYGCAEAACAPISGAAMRMAVDAADARAARHLRDAVIFFNLLDLGPGLVVRRPRFGVDTKTWIHGANRT</sequence>
<proteinExistence type="predicted"/>